<accession>A0AAU0BDZ3</accession>
<evidence type="ECO:0000313" key="3">
    <source>
        <dbReference type="Proteomes" id="UP001302716"/>
    </source>
</evidence>
<dbReference type="EMBL" id="CP103836">
    <property type="protein sequence ID" value="WOB51233.1"/>
    <property type="molecule type" value="Genomic_DNA"/>
</dbReference>
<proteinExistence type="predicted"/>
<name>A0AAU0BDZ3_9XANT</name>
<feature type="transmembrane region" description="Helical" evidence="1">
    <location>
        <begin position="90"/>
        <end position="113"/>
    </location>
</feature>
<reference evidence="2 3" key="1">
    <citation type="submission" date="2022-08" db="EMBL/GenBank/DDBJ databases">
        <title>Whole genome sequencing-based tracing of a 2022 introduction and outbreak of Xanthomonas hortorum pv. pelargonii.</title>
        <authorList>
            <person name="Iruegas-Bocardo F."/>
            <person name="Weisberg A.K."/>
            <person name="Riutta E.R."/>
            <person name="Kilday K."/>
            <person name="Bonkowski J.C."/>
            <person name="Creswell T."/>
            <person name="Daughtrey M.L."/>
            <person name="Rane K."/>
            <person name="Grunwald N.J."/>
            <person name="Chang J.H."/>
            <person name="Putnam M.L."/>
        </authorList>
    </citation>
    <scope>NUCLEOTIDE SEQUENCE [LARGE SCALE GENOMIC DNA]</scope>
    <source>
        <strain evidence="2 3">22-323</strain>
    </source>
</reference>
<organism evidence="2 3">
    <name type="scientific">Xanthomonas hydrangeae</name>
    <dbReference type="NCBI Taxonomy" id="2775159"/>
    <lineage>
        <taxon>Bacteria</taxon>
        <taxon>Pseudomonadati</taxon>
        <taxon>Pseudomonadota</taxon>
        <taxon>Gammaproteobacteria</taxon>
        <taxon>Lysobacterales</taxon>
        <taxon>Lysobacteraceae</taxon>
        <taxon>Xanthomonas</taxon>
    </lineage>
</organism>
<keyword evidence="3" id="KW-1185">Reference proteome</keyword>
<feature type="transmembrane region" description="Helical" evidence="1">
    <location>
        <begin position="28"/>
        <end position="47"/>
    </location>
</feature>
<dbReference type="AlphaFoldDB" id="A0AAU0BDZ3"/>
<keyword evidence="1" id="KW-0472">Membrane</keyword>
<keyword evidence="1" id="KW-1133">Transmembrane helix</keyword>
<evidence type="ECO:0000256" key="1">
    <source>
        <dbReference type="SAM" id="Phobius"/>
    </source>
</evidence>
<feature type="transmembrane region" description="Helical" evidence="1">
    <location>
        <begin position="59"/>
        <end position="78"/>
    </location>
</feature>
<sequence length="123" mass="13738">MLLTAAFTATTIEWRVFAGTDNWWAALAAFVTTALIGAAPYAIYLVFVPASKAGPTLRMIVLCFLVALSVVPNVWWAVKDVRTGGWNFFIVPTFQVFYLLVIVPFVIVLIHALRRIRERAHDA</sequence>
<gene>
    <name evidence="2" type="ORF">NYR97_07625</name>
</gene>
<evidence type="ECO:0008006" key="4">
    <source>
        <dbReference type="Google" id="ProtNLM"/>
    </source>
</evidence>
<evidence type="ECO:0000313" key="2">
    <source>
        <dbReference type="EMBL" id="WOB51233.1"/>
    </source>
</evidence>
<protein>
    <recommendedName>
        <fullName evidence="4">Transmembrane protein</fullName>
    </recommendedName>
</protein>
<dbReference type="Proteomes" id="UP001302716">
    <property type="component" value="Chromosome"/>
</dbReference>
<dbReference type="RefSeq" id="WP_316697371.1">
    <property type="nucleotide sequence ID" value="NZ_CP103836.1"/>
</dbReference>
<keyword evidence="1" id="KW-0812">Transmembrane</keyword>